<evidence type="ECO:0000256" key="1">
    <source>
        <dbReference type="SAM" id="SignalP"/>
    </source>
</evidence>
<feature type="signal peptide" evidence="1">
    <location>
        <begin position="1"/>
        <end position="27"/>
    </location>
</feature>
<name>A0A919TLI0_9ACTN</name>
<evidence type="ECO:0000313" key="2">
    <source>
        <dbReference type="EMBL" id="GIF06308.1"/>
    </source>
</evidence>
<reference evidence="2" key="1">
    <citation type="submission" date="2021-01" db="EMBL/GenBank/DDBJ databases">
        <title>Whole genome shotgun sequence of Actinoplanes siamensis NBRC 109076.</title>
        <authorList>
            <person name="Komaki H."/>
            <person name="Tamura T."/>
        </authorList>
    </citation>
    <scope>NUCLEOTIDE SEQUENCE</scope>
    <source>
        <strain evidence="2">NBRC 109076</strain>
    </source>
</reference>
<comment type="caution">
    <text evidence="2">The sequence shown here is derived from an EMBL/GenBank/DDBJ whole genome shotgun (WGS) entry which is preliminary data.</text>
</comment>
<feature type="chain" id="PRO_5037253756" description="Camelysin-like metallo-endopeptidase" evidence="1">
    <location>
        <begin position="28"/>
        <end position="161"/>
    </location>
</feature>
<sequence length="161" mass="15965">MRKMTKRSAVVASAVAAAVAGAGAAFAAWTLSGTGSASASAGSVQTLTVGSVSSTALVPNNKADVTIHVANPNKFPVQITGIEFSDISTTATGCDAGSVTFVAGAPLPAPTTLVLGADGTATDEKDILYPASLQMDNTATDECKNATFTFHVDLDALSAAA</sequence>
<dbReference type="Proteomes" id="UP000629619">
    <property type="component" value="Unassembled WGS sequence"/>
</dbReference>
<gene>
    <name evidence="2" type="ORF">Asi03nite_38460</name>
</gene>
<dbReference type="PROSITE" id="PS51318">
    <property type="entry name" value="TAT"/>
    <property type="match status" value="1"/>
</dbReference>
<dbReference type="AlphaFoldDB" id="A0A919TLI0"/>
<keyword evidence="1" id="KW-0732">Signal</keyword>
<protein>
    <recommendedName>
        <fullName evidence="4">Camelysin-like metallo-endopeptidase</fullName>
    </recommendedName>
</protein>
<accession>A0A919TLI0</accession>
<dbReference type="InterPro" id="IPR006311">
    <property type="entry name" value="TAT_signal"/>
</dbReference>
<organism evidence="2 3">
    <name type="scientific">Actinoplanes siamensis</name>
    <dbReference type="NCBI Taxonomy" id="1223317"/>
    <lineage>
        <taxon>Bacteria</taxon>
        <taxon>Bacillati</taxon>
        <taxon>Actinomycetota</taxon>
        <taxon>Actinomycetes</taxon>
        <taxon>Micromonosporales</taxon>
        <taxon>Micromonosporaceae</taxon>
        <taxon>Actinoplanes</taxon>
    </lineage>
</organism>
<evidence type="ECO:0000313" key="3">
    <source>
        <dbReference type="Proteomes" id="UP000629619"/>
    </source>
</evidence>
<keyword evidence="3" id="KW-1185">Reference proteome</keyword>
<proteinExistence type="predicted"/>
<evidence type="ECO:0008006" key="4">
    <source>
        <dbReference type="Google" id="ProtNLM"/>
    </source>
</evidence>
<dbReference type="EMBL" id="BOMW01000035">
    <property type="protein sequence ID" value="GIF06308.1"/>
    <property type="molecule type" value="Genomic_DNA"/>
</dbReference>